<proteinExistence type="predicted"/>
<dbReference type="AlphaFoldDB" id="A0A7W0HKZ8"/>
<dbReference type="EMBL" id="JACDUS010000005">
    <property type="protein sequence ID" value="MBA2881735.1"/>
    <property type="molecule type" value="Genomic_DNA"/>
</dbReference>
<evidence type="ECO:0000313" key="2">
    <source>
        <dbReference type="Proteomes" id="UP000525298"/>
    </source>
</evidence>
<comment type="caution">
    <text evidence="1">The sequence shown here is derived from an EMBL/GenBank/DDBJ whole genome shotgun (WGS) entry which is preliminary data.</text>
</comment>
<dbReference type="RefSeq" id="WP_181551395.1">
    <property type="nucleotide sequence ID" value="NZ_JACDUS010000005.1"/>
</dbReference>
<protein>
    <submittedName>
        <fullName evidence="1">Uncharacterized protein</fullName>
    </submittedName>
</protein>
<name>A0A7W0HKZ8_9BACT</name>
<sequence>MRTRLQYVGLIVLSILVGGLCLLGCAGEEKQASLEIVDSEFSIRKDSDLSYVIDASGTIANTGDVDVKNVKVTGRCESCGDQIINATWFVSDVDKMPNQMDVINYLAAGAQEEFEFEEVAFYSAQTGSEVPEGLPDGLKVVITSHEIVE</sequence>
<evidence type="ECO:0000313" key="1">
    <source>
        <dbReference type="EMBL" id="MBA2881735.1"/>
    </source>
</evidence>
<gene>
    <name evidence="1" type="ORF">HNR65_002066</name>
</gene>
<accession>A0A7W0HKZ8</accession>
<dbReference type="Proteomes" id="UP000525298">
    <property type="component" value="Unassembled WGS sequence"/>
</dbReference>
<keyword evidence="2" id="KW-1185">Reference proteome</keyword>
<reference evidence="1 2" key="1">
    <citation type="submission" date="2020-07" db="EMBL/GenBank/DDBJ databases">
        <title>Genomic Encyclopedia of Type Strains, Phase IV (KMG-IV): sequencing the most valuable type-strain genomes for metagenomic binning, comparative biology and taxonomic classification.</title>
        <authorList>
            <person name="Goeker M."/>
        </authorList>
    </citation>
    <scope>NUCLEOTIDE SEQUENCE [LARGE SCALE GENOMIC DNA]</scope>
    <source>
        <strain evidence="1 2">DSM 17721</strain>
    </source>
</reference>
<organism evidence="1 2">
    <name type="scientific">Desulfosalsimonas propionicica</name>
    <dbReference type="NCBI Taxonomy" id="332175"/>
    <lineage>
        <taxon>Bacteria</taxon>
        <taxon>Pseudomonadati</taxon>
        <taxon>Thermodesulfobacteriota</taxon>
        <taxon>Desulfobacteria</taxon>
        <taxon>Desulfobacterales</taxon>
        <taxon>Desulfosalsimonadaceae</taxon>
        <taxon>Desulfosalsimonas</taxon>
    </lineage>
</organism>